<dbReference type="RefSeq" id="WP_170038862.1">
    <property type="nucleotide sequence ID" value="NZ_JABDTL010000002.1"/>
</dbReference>
<dbReference type="AlphaFoldDB" id="A0A841H3R2"/>
<proteinExistence type="predicted"/>
<protein>
    <submittedName>
        <fullName evidence="1">Uncharacterized protein</fullName>
    </submittedName>
</protein>
<comment type="caution">
    <text evidence="1">The sequence shown here is derived from an EMBL/GenBank/DDBJ whole genome shotgun (WGS) entry which is preliminary data.</text>
</comment>
<sequence length="118" mass="12498">MTAPAEPGFMIPGLAAARTFGLPAGDTLYEVAPAEVPASVSGNAAEYARRAHRDPVCTRFFGGADVYLALFTAFCGENLGREADSRPMAAFTRAGVPLGEISWRPSEAGAKVVPWRRL</sequence>
<dbReference type="EMBL" id="JACHIA010000017">
    <property type="protein sequence ID" value="MBB6072677.1"/>
    <property type="molecule type" value="Genomic_DNA"/>
</dbReference>
<dbReference type="Proteomes" id="UP000582837">
    <property type="component" value="Unassembled WGS sequence"/>
</dbReference>
<keyword evidence="2" id="KW-1185">Reference proteome</keyword>
<organism evidence="1 2">
    <name type="scientific">Longimicrobium terrae</name>
    <dbReference type="NCBI Taxonomy" id="1639882"/>
    <lineage>
        <taxon>Bacteria</taxon>
        <taxon>Pseudomonadati</taxon>
        <taxon>Gemmatimonadota</taxon>
        <taxon>Longimicrobiia</taxon>
        <taxon>Longimicrobiales</taxon>
        <taxon>Longimicrobiaceae</taxon>
        <taxon>Longimicrobium</taxon>
    </lineage>
</organism>
<name>A0A841H3R2_9BACT</name>
<reference evidence="1 2" key="1">
    <citation type="submission" date="2020-08" db="EMBL/GenBank/DDBJ databases">
        <title>Genomic Encyclopedia of Type Strains, Phase IV (KMG-IV): sequencing the most valuable type-strain genomes for metagenomic binning, comparative biology and taxonomic classification.</title>
        <authorList>
            <person name="Goeker M."/>
        </authorList>
    </citation>
    <scope>NUCLEOTIDE SEQUENCE [LARGE SCALE GENOMIC DNA]</scope>
    <source>
        <strain evidence="1 2">DSM 29007</strain>
    </source>
</reference>
<accession>A0A841H3R2</accession>
<evidence type="ECO:0000313" key="2">
    <source>
        <dbReference type="Proteomes" id="UP000582837"/>
    </source>
</evidence>
<gene>
    <name evidence="1" type="ORF">HNQ61_004340</name>
</gene>
<evidence type="ECO:0000313" key="1">
    <source>
        <dbReference type="EMBL" id="MBB6072677.1"/>
    </source>
</evidence>